<dbReference type="EMBL" id="JACXVP010000005">
    <property type="protein sequence ID" value="KAG5606732.1"/>
    <property type="molecule type" value="Genomic_DNA"/>
</dbReference>
<comment type="caution">
    <text evidence="2">The sequence shown here is derived from an EMBL/GenBank/DDBJ whole genome shotgun (WGS) entry which is preliminary data.</text>
</comment>
<feature type="compositionally biased region" description="Basic and acidic residues" evidence="1">
    <location>
        <begin position="60"/>
        <end position="81"/>
    </location>
</feature>
<protein>
    <submittedName>
        <fullName evidence="2">Uncharacterized protein</fullName>
    </submittedName>
</protein>
<feature type="region of interest" description="Disordered" evidence="1">
    <location>
        <begin position="50"/>
        <end position="81"/>
    </location>
</feature>
<organism evidence="2 3">
    <name type="scientific">Solanum commersonii</name>
    <name type="common">Commerson's wild potato</name>
    <name type="synonym">Commerson's nightshade</name>
    <dbReference type="NCBI Taxonomy" id="4109"/>
    <lineage>
        <taxon>Eukaryota</taxon>
        <taxon>Viridiplantae</taxon>
        <taxon>Streptophyta</taxon>
        <taxon>Embryophyta</taxon>
        <taxon>Tracheophyta</taxon>
        <taxon>Spermatophyta</taxon>
        <taxon>Magnoliopsida</taxon>
        <taxon>eudicotyledons</taxon>
        <taxon>Gunneridae</taxon>
        <taxon>Pentapetalae</taxon>
        <taxon>asterids</taxon>
        <taxon>lamiids</taxon>
        <taxon>Solanales</taxon>
        <taxon>Solanaceae</taxon>
        <taxon>Solanoideae</taxon>
        <taxon>Solaneae</taxon>
        <taxon>Solanum</taxon>
    </lineage>
</organism>
<proteinExistence type="predicted"/>
<reference evidence="2 3" key="1">
    <citation type="submission" date="2020-09" db="EMBL/GenBank/DDBJ databases">
        <title>De no assembly of potato wild relative species, Solanum commersonii.</title>
        <authorList>
            <person name="Cho K."/>
        </authorList>
    </citation>
    <scope>NUCLEOTIDE SEQUENCE [LARGE SCALE GENOMIC DNA]</scope>
    <source>
        <strain evidence="2">LZ3.2</strain>
        <tissue evidence="2">Leaf</tissue>
    </source>
</reference>
<evidence type="ECO:0000313" key="3">
    <source>
        <dbReference type="Proteomes" id="UP000824120"/>
    </source>
</evidence>
<name>A0A9J5Z5J8_SOLCO</name>
<dbReference type="Proteomes" id="UP000824120">
    <property type="component" value="Chromosome 5"/>
</dbReference>
<evidence type="ECO:0000313" key="2">
    <source>
        <dbReference type="EMBL" id="KAG5606732.1"/>
    </source>
</evidence>
<feature type="compositionally biased region" description="Acidic residues" evidence="1">
    <location>
        <begin position="50"/>
        <end position="59"/>
    </location>
</feature>
<gene>
    <name evidence="2" type="ORF">H5410_028224</name>
</gene>
<evidence type="ECO:0000256" key="1">
    <source>
        <dbReference type="SAM" id="MobiDB-lite"/>
    </source>
</evidence>
<sequence length="81" mass="9516">MNGEDRPKMLWKKLKRRLKFSGLAACCGPLWNTRVSDMVVEEEEETQYYVDEEEPIMELDESRTNGEHDSHNTIKDIDDIV</sequence>
<keyword evidence="3" id="KW-1185">Reference proteome</keyword>
<accession>A0A9J5Z5J8</accession>
<dbReference type="AlphaFoldDB" id="A0A9J5Z5J8"/>